<name>I7LH64_BPPR1</name>
<proteinExistence type="predicted"/>
<evidence type="ECO:0000313" key="3">
    <source>
        <dbReference type="Proteomes" id="UP000002909"/>
    </source>
</evidence>
<dbReference type="Proteomes" id="UP000002909">
    <property type="component" value="Segment"/>
</dbReference>
<dbReference type="RefSeq" id="YP_007235938.1">
    <property type="nucleotide sequence ID" value="NC_019909.1"/>
</dbReference>
<keyword evidence="3" id="KW-1185">Reference proteome</keyword>
<evidence type="ECO:0000313" key="2">
    <source>
        <dbReference type="EMBL" id="CCI88679.1"/>
    </source>
</evidence>
<reference evidence="2 3" key="1">
    <citation type="submission" date="2012-06" db="EMBL/GenBank/DDBJ databases">
        <title>Genomic characterization of five bacteriophages specific for Yersinia species.</title>
        <authorList>
            <person name="Skurnik M."/>
            <person name="Nawaz A."/>
            <person name="Happonen L."/>
            <person name="Butcher S."/>
            <person name="Mattinen L."/>
        </authorList>
    </citation>
    <scope>NUCLEOTIDE SEQUENCE [LARGE SCALE GENOMIC DNA]</scope>
</reference>
<keyword evidence="1" id="KW-0472">Membrane</keyword>
<sequence length="90" mass="9767">MIGFTILKSILASLSISLSSIGFIPLSIVVGFIALVIILTVCLGGSFLVFKGFEASKDFIKNKAKDRKPTLVGEFIKAKKSKYCPLIEIE</sequence>
<gene>
    <name evidence="2" type="primary">g105</name>
    <name evidence="2" type="ORF">BN80_105</name>
</gene>
<accession>I7LH64</accession>
<evidence type="ECO:0000256" key="1">
    <source>
        <dbReference type="SAM" id="Phobius"/>
    </source>
</evidence>
<organism evidence="2 3">
    <name type="scientific">Yersinia phage phiR1-RT</name>
    <dbReference type="NCBI Taxonomy" id="1206558"/>
    <lineage>
        <taxon>Viruses</taxon>
        <taxon>Duplodnaviria</taxon>
        <taxon>Heunggongvirae</taxon>
        <taxon>Uroviricota</taxon>
        <taxon>Caudoviricetes</taxon>
        <taxon>Pantevenvirales</taxon>
        <taxon>Straboviridae</taxon>
        <taxon>Tevenvirinae</taxon>
        <taxon>Tegunavirus</taxon>
        <taxon>Tegunavirus r1rt</taxon>
    </lineage>
</organism>
<keyword evidence="1" id="KW-0812">Transmembrane</keyword>
<organismHost>
    <name type="scientific">Yersinia enterocolitica</name>
    <dbReference type="NCBI Taxonomy" id="630"/>
</organismHost>
<feature type="transmembrane region" description="Helical" evidence="1">
    <location>
        <begin position="29"/>
        <end position="50"/>
    </location>
</feature>
<keyword evidence="1" id="KW-1133">Transmembrane helix</keyword>
<dbReference type="OrthoDB" id="28432at10239"/>
<dbReference type="GeneID" id="14295589"/>
<protein>
    <submittedName>
        <fullName evidence="2">Uncharacterized protein</fullName>
    </submittedName>
</protein>
<dbReference type="KEGG" id="vg:14295589"/>
<dbReference type="EMBL" id="HE956709">
    <property type="protein sequence ID" value="CCI88679.1"/>
    <property type="molecule type" value="Genomic_DNA"/>
</dbReference>